<keyword evidence="3" id="KW-0378">Hydrolase</keyword>
<dbReference type="CDD" id="cd00085">
    <property type="entry name" value="HNHc"/>
    <property type="match status" value="1"/>
</dbReference>
<keyword evidence="4" id="KW-1185">Reference proteome</keyword>
<dbReference type="RefSeq" id="YP_010677565.1">
    <property type="nucleotide sequence ID" value="NC_071022.1"/>
</dbReference>
<evidence type="ECO:0000313" key="4">
    <source>
        <dbReference type="Proteomes" id="UP001200142"/>
    </source>
</evidence>
<dbReference type="GO" id="GO:0004519">
    <property type="term" value="F:endonuclease activity"/>
    <property type="evidence" value="ECO:0007669"/>
    <property type="project" value="UniProtKB-KW"/>
</dbReference>
<keyword evidence="3" id="KW-0255">Endonuclease</keyword>
<keyword evidence="3" id="KW-0540">Nuclease</keyword>
<dbReference type="Pfam" id="PF01844">
    <property type="entry name" value="HNH"/>
    <property type="match status" value="1"/>
</dbReference>
<evidence type="ECO:0000259" key="2">
    <source>
        <dbReference type="SMART" id="SM00507"/>
    </source>
</evidence>
<evidence type="ECO:0000256" key="1">
    <source>
        <dbReference type="SAM" id="MobiDB-lite"/>
    </source>
</evidence>
<dbReference type="SMART" id="SM00507">
    <property type="entry name" value="HNHc"/>
    <property type="match status" value="1"/>
</dbReference>
<dbReference type="GO" id="GO:0008270">
    <property type="term" value="F:zinc ion binding"/>
    <property type="evidence" value="ECO:0007669"/>
    <property type="project" value="InterPro"/>
</dbReference>
<feature type="domain" description="HNH nuclease" evidence="2">
    <location>
        <begin position="16"/>
        <end position="74"/>
    </location>
</feature>
<dbReference type="InterPro" id="IPR003615">
    <property type="entry name" value="HNH_nuc"/>
</dbReference>
<gene>
    <name evidence="3" type="primary">63</name>
    <name evidence="3" type="ORF">SEA_BAILEYBLU_63</name>
</gene>
<dbReference type="GeneID" id="77953945"/>
<sequence>MSVYSDHEYRKRTAALKRRAKRDDLPCWICGRKFDWSITDHRKPQYFTADHVEPLASGGALLGELRPAHRSCNSRRGDGRKRKNELKPFTTLTKW</sequence>
<dbReference type="Proteomes" id="UP001200142">
    <property type="component" value="Segment"/>
</dbReference>
<name>A0AA49BQ62_9CAUD</name>
<organism evidence="3 4">
    <name type="scientific">Arthrobacter phage BaileyBlu</name>
    <dbReference type="NCBI Taxonomy" id="2910754"/>
    <lineage>
        <taxon>Viruses</taxon>
        <taxon>Duplodnaviria</taxon>
        <taxon>Heunggongvirae</taxon>
        <taxon>Uroviricota</taxon>
        <taxon>Caudoviricetes</taxon>
        <taxon>Casidaviridae</taxon>
        <taxon>Baileybluvirus</taxon>
        <taxon>Baileybluvirus baileyblu</taxon>
    </lineage>
</organism>
<evidence type="ECO:0000313" key="3">
    <source>
        <dbReference type="EMBL" id="UJQ87199.1"/>
    </source>
</evidence>
<dbReference type="GO" id="GO:0003676">
    <property type="term" value="F:nucleic acid binding"/>
    <property type="evidence" value="ECO:0007669"/>
    <property type="project" value="InterPro"/>
</dbReference>
<proteinExistence type="predicted"/>
<dbReference type="KEGG" id="vg:77953945"/>
<reference evidence="3" key="1">
    <citation type="submission" date="2021-11" db="EMBL/GenBank/DDBJ databases">
        <authorList>
            <person name="Sydney V."/>
            <person name="Hansen K."/>
            <person name="Christner J."/>
            <person name="Deckinger K."/>
            <person name="Miller H."/>
            <person name="Baileys A."/>
            <person name="Berdar T."/>
            <person name="Fuhrer G."/>
            <person name="Everett M."/>
            <person name="Evans I."/>
            <person name="Harbison A."/>
            <person name="Jacks D."/>
            <person name="Philbrick A."/>
            <person name="Learn C."/>
            <person name="Swerdlow S.J."/>
            <person name="Klyczek K."/>
            <person name="Garlena R.A."/>
            <person name="Russell D.A."/>
            <person name="Jacobs-Sera D."/>
            <person name="Hatfull G.F."/>
        </authorList>
    </citation>
    <scope>NUCLEOTIDE SEQUENCE</scope>
</reference>
<feature type="region of interest" description="Disordered" evidence="1">
    <location>
        <begin position="68"/>
        <end position="95"/>
    </location>
</feature>
<dbReference type="EMBL" id="OL455900">
    <property type="protein sequence ID" value="UJQ87199.1"/>
    <property type="molecule type" value="Genomic_DNA"/>
</dbReference>
<accession>A0AA49BQ62</accession>
<protein>
    <submittedName>
        <fullName evidence="3">HNH endonuclease</fullName>
    </submittedName>
</protein>
<dbReference type="Gene3D" id="1.10.30.50">
    <property type="match status" value="1"/>
</dbReference>
<feature type="compositionally biased region" description="Basic residues" evidence="1">
    <location>
        <begin position="68"/>
        <end position="84"/>
    </location>
</feature>
<dbReference type="InterPro" id="IPR002711">
    <property type="entry name" value="HNH"/>
</dbReference>